<name>A0ABW1NXV7_9PSEU</name>
<reference evidence="2" key="1">
    <citation type="journal article" date="2019" name="Int. J. Syst. Evol. Microbiol.">
        <title>The Global Catalogue of Microorganisms (GCM) 10K type strain sequencing project: providing services to taxonomists for standard genome sequencing and annotation.</title>
        <authorList>
            <consortium name="The Broad Institute Genomics Platform"/>
            <consortium name="The Broad Institute Genome Sequencing Center for Infectious Disease"/>
            <person name="Wu L."/>
            <person name="Ma J."/>
        </authorList>
    </citation>
    <scope>NUCLEOTIDE SEQUENCE [LARGE SCALE GENOMIC DNA]</scope>
    <source>
        <strain evidence="2">CGMCC 4.7246</strain>
    </source>
</reference>
<dbReference type="RefSeq" id="WP_380631690.1">
    <property type="nucleotide sequence ID" value="NZ_JBHSQO010000001.1"/>
</dbReference>
<accession>A0ABW1NXV7</accession>
<protein>
    <submittedName>
        <fullName evidence="1">Uncharacterized protein</fullName>
    </submittedName>
</protein>
<sequence length="339" mass="36427">MPVVPLPAHPDVDQVRKRAKDLLRQVREGEPRALALVAEHAPGTPVEGFTLASAQLAVARHHGFPSWPRLRRHLDDLAAEPDKGTLTVDNRYRVHRGWAEDDDVARCVRVATAAHPPARTWRPVLTGQHAGVRVVVFATPRGPVFAELTPTTTTLSPPVAVEAPAPAFHTVTGTLAGVVPPKTTSVSVERLSGRYAREGAILSEEVFTVPNAFAVDERGVLLRVDGENAVVPVPVRAGGVVDRPGVAGDRESPAGRRLASALARVDVRPVVDPECWAPGAHAVLKRRRVRPTGPLPRPAAVAPDRAGALRGRLRRGPVTERVVTFDVVGNVLEDLPYQQ</sequence>
<dbReference type="Proteomes" id="UP001596220">
    <property type="component" value="Unassembled WGS sequence"/>
</dbReference>
<evidence type="ECO:0000313" key="1">
    <source>
        <dbReference type="EMBL" id="MFC6087776.1"/>
    </source>
</evidence>
<keyword evidence="2" id="KW-1185">Reference proteome</keyword>
<dbReference type="EMBL" id="JBHSQO010000001">
    <property type="protein sequence ID" value="MFC6087776.1"/>
    <property type="molecule type" value="Genomic_DNA"/>
</dbReference>
<gene>
    <name evidence="1" type="ORF">ACFP3R_00655</name>
</gene>
<comment type="caution">
    <text evidence="1">The sequence shown here is derived from an EMBL/GenBank/DDBJ whole genome shotgun (WGS) entry which is preliminary data.</text>
</comment>
<proteinExistence type="predicted"/>
<organism evidence="1 2">
    <name type="scientific">Saccharothrix lopnurensis</name>
    <dbReference type="NCBI Taxonomy" id="1670621"/>
    <lineage>
        <taxon>Bacteria</taxon>
        <taxon>Bacillati</taxon>
        <taxon>Actinomycetota</taxon>
        <taxon>Actinomycetes</taxon>
        <taxon>Pseudonocardiales</taxon>
        <taxon>Pseudonocardiaceae</taxon>
        <taxon>Saccharothrix</taxon>
    </lineage>
</organism>
<evidence type="ECO:0000313" key="2">
    <source>
        <dbReference type="Proteomes" id="UP001596220"/>
    </source>
</evidence>